<comment type="caution">
    <text evidence="1">The sequence shown here is derived from an EMBL/GenBank/DDBJ whole genome shotgun (WGS) entry which is preliminary data.</text>
</comment>
<protein>
    <submittedName>
        <fullName evidence="1">Uncharacterized protein</fullName>
    </submittedName>
</protein>
<evidence type="ECO:0000313" key="1">
    <source>
        <dbReference type="EMBL" id="MDK2594039.1"/>
    </source>
</evidence>
<dbReference type="Proteomes" id="UP001231915">
    <property type="component" value="Unassembled WGS sequence"/>
</dbReference>
<keyword evidence="2" id="KW-1185">Reference proteome</keyword>
<organism evidence="1 2">
    <name type="scientific">Pseudoalteromonas obscura</name>
    <dbReference type="NCBI Taxonomy" id="3048491"/>
    <lineage>
        <taxon>Bacteria</taxon>
        <taxon>Pseudomonadati</taxon>
        <taxon>Pseudomonadota</taxon>
        <taxon>Gammaproteobacteria</taxon>
        <taxon>Alteromonadales</taxon>
        <taxon>Pseudoalteromonadaceae</taxon>
        <taxon>Pseudoalteromonas</taxon>
    </lineage>
</organism>
<sequence length="105" mass="11969">MDSVLSKDALAHLEVISQVTSHLRSLGFKATRTKSSWLFSLFKPSYPLNSQLVADLMDAIHNTPAQISQPFCSTEEYIKLYYRSFDHKYPNSISLETIFKSYTGD</sequence>
<reference evidence="1 2" key="1">
    <citation type="submission" date="2023-05" db="EMBL/GenBank/DDBJ databases">
        <title>Pseudoalteromonas ardens sp. nov., Pseudoalteromonas obscura sp. nov., and Pseudoalteromonas umbrosa sp. nov., isolated from the coral Montipora capitata.</title>
        <authorList>
            <person name="Thomas E.M."/>
            <person name="Smith E.M."/>
            <person name="Papke E."/>
            <person name="Shlafstein M.D."/>
            <person name="Oline D.K."/>
            <person name="Videau P."/>
            <person name="Saw J.H."/>
            <person name="Strangman W.K."/>
            <person name="Ushijima B."/>
        </authorList>
    </citation>
    <scope>NUCLEOTIDE SEQUENCE [LARGE SCALE GENOMIC DNA]</scope>
    <source>
        <strain evidence="1 2">P94</strain>
    </source>
</reference>
<evidence type="ECO:0000313" key="2">
    <source>
        <dbReference type="Proteomes" id="UP001231915"/>
    </source>
</evidence>
<proteinExistence type="predicted"/>
<gene>
    <name evidence="1" type="ORF">QNM18_03015</name>
</gene>
<dbReference type="RefSeq" id="WP_284136292.1">
    <property type="nucleotide sequence ID" value="NZ_JASJUT010000001.1"/>
</dbReference>
<dbReference type="EMBL" id="JASJUT010000001">
    <property type="protein sequence ID" value="MDK2594039.1"/>
    <property type="molecule type" value="Genomic_DNA"/>
</dbReference>
<accession>A0ABT7EFH5</accession>
<name>A0ABT7EFH5_9GAMM</name>